<dbReference type="EMBL" id="BAABHJ010000021">
    <property type="protein sequence ID" value="GAA4612833.1"/>
    <property type="molecule type" value="Genomic_DNA"/>
</dbReference>
<protein>
    <submittedName>
        <fullName evidence="1">Uncharacterized protein</fullName>
    </submittedName>
</protein>
<name>A0ABP8TSZ3_9ACTN</name>
<dbReference type="RefSeq" id="WP_345360617.1">
    <property type="nucleotide sequence ID" value="NZ_BAABHJ010000021.1"/>
</dbReference>
<comment type="caution">
    <text evidence="1">The sequence shown here is derived from an EMBL/GenBank/DDBJ whole genome shotgun (WGS) entry which is preliminary data.</text>
</comment>
<evidence type="ECO:0000313" key="2">
    <source>
        <dbReference type="Proteomes" id="UP001500212"/>
    </source>
</evidence>
<keyword evidence="2" id="KW-1185">Reference proteome</keyword>
<organism evidence="1 2">
    <name type="scientific">Actinoallomurus liliacearum</name>
    <dbReference type="NCBI Taxonomy" id="1080073"/>
    <lineage>
        <taxon>Bacteria</taxon>
        <taxon>Bacillati</taxon>
        <taxon>Actinomycetota</taxon>
        <taxon>Actinomycetes</taxon>
        <taxon>Streptosporangiales</taxon>
        <taxon>Thermomonosporaceae</taxon>
        <taxon>Actinoallomurus</taxon>
    </lineage>
</organism>
<reference evidence="2" key="1">
    <citation type="journal article" date="2019" name="Int. J. Syst. Evol. Microbiol.">
        <title>The Global Catalogue of Microorganisms (GCM) 10K type strain sequencing project: providing services to taxonomists for standard genome sequencing and annotation.</title>
        <authorList>
            <consortium name="The Broad Institute Genomics Platform"/>
            <consortium name="The Broad Institute Genome Sequencing Center for Infectious Disease"/>
            <person name="Wu L."/>
            <person name="Ma J."/>
        </authorList>
    </citation>
    <scope>NUCLEOTIDE SEQUENCE [LARGE SCALE GENOMIC DNA]</scope>
    <source>
        <strain evidence="2">JCM 17938</strain>
    </source>
</reference>
<dbReference type="Proteomes" id="UP001500212">
    <property type="component" value="Unassembled WGS sequence"/>
</dbReference>
<evidence type="ECO:0000313" key="1">
    <source>
        <dbReference type="EMBL" id="GAA4612833.1"/>
    </source>
</evidence>
<gene>
    <name evidence="1" type="ORF">GCM10023195_55270</name>
</gene>
<accession>A0ABP8TSZ3</accession>
<sequence length="382" mass="41140">MRKTSTAGTARDLKAIAAERFPLVPRPKPVCRSLQARVARVCERAHLAAQGADEPLIRAAEAHNLAALIASDCGLPELAHSLCWRQFDVFLTASSLDAGTARIALQPLINLARLRIRDGDGITAYRMLDALFNAVRSRTDVVIDGRTIQFGHLIGDDGHREVIQWLWSVLLTDGTRALTRTGRWAEALQHTTQHNGIGNQLLDGRQVAILARATAGNYDSACRLLADTCTTTSWEETVTSCLNVLCLRLADRPTSAATATMLDRYLSFESEHVVFHVRLGLTVLDLAADHSDVPRVADVTVQAAVESGDAYAAQEVLAHETCRPYAPVALIEMVQFAGLGCATIPANLLETLTASIRISEGIIATVLAGGAEGSREWPAVGP</sequence>
<proteinExistence type="predicted"/>